<evidence type="ECO:0000313" key="5">
    <source>
        <dbReference type="EMBL" id="TBT87261.1"/>
    </source>
</evidence>
<keyword evidence="2 3" id="KW-0067">ATP-binding</keyword>
<keyword evidence="1 3" id="KW-0547">Nucleotide-binding</keyword>
<keyword evidence="3" id="KW-0173">Coenzyme A biosynthesis</keyword>
<feature type="binding site" evidence="3">
    <location>
        <begin position="11"/>
        <end position="16"/>
    </location>
    <ligand>
        <name>ATP</name>
        <dbReference type="ChEBI" id="CHEBI:30616"/>
    </ligand>
</feature>
<dbReference type="NCBIfam" id="TIGR00152">
    <property type="entry name" value="dephospho-CoA kinase"/>
    <property type="match status" value="1"/>
</dbReference>
<dbReference type="SUPFAM" id="SSF52540">
    <property type="entry name" value="P-loop containing nucleoside triphosphate hydrolases"/>
    <property type="match status" value="1"/>
</dbReference>
<comment type="catalytic activity">
    <reaction evidence="3">
        <text>3'-dephospho-CoA + ATP = ADP + CoA + H(+)</text>
        <dbReference type="Rhea" id="RHEA:18245"/>
        <dbReference type="ChEBI" id="CHEBI:15378"/>
        <dbReference type="ChEBI" id="CHEBI:30616"/>
        <dbReference type="ChEBI" id="CHEBI:57287"/>
        <dbReference type="ChEBI" id="CHEBI:57328"/>
        <dbReference type="ChEBI" id="CHEBI:456216"/>
        <dbReference type="EC" id="2.7.1.24"/>
    </reaction>
</comment>
<evidence type="ECO:0000313" key="6">
    <source>
        <dbReference type="Proteomes" id="UP000292373"/>
    </source>
</evidence>
<evidence type="ECO:0000256" key="4">
    <source>
        <dbReference type="NCBIfam" id="TIGR00152"/>
    </source>
</evidence>
<comment type="subcellular location">
    <subcellularLocation>
        <location evidence="3">Cytoplasm</location>
    </subcellularLocation>
</comment>
<comment type="caution">
    <text evidence="5">The sequence shown here is derived from an EMBL/GenBank/DDBJ whole genome shotgun (WGS) entry which is preliminary data.</text>
</comment>
<dbReference type="Pfam" id="PF01121">
    <property type="entry name" value="CoaE"/>
    <property type="match status" value="1"/>
</dbReference>
<dbReference type="EMBL" id="SDMQ01000002">
    <property type="protein sequence ID" value="TBT87261.1"/>
    <property type="molecule type" value="Genomic_DNA"/>
</dbReference>
<dbReference type="HAMAP" id="MF_00376">
    <property type="entry name" value="Dephospho_CoA_kinase"/>
    <property type="match status" value="1"/>
</dbReference>
<dbReference type="PROSITE" id="PS51219">
    <property type="entry name" value="DPCK"/>
    <property type="match status" value="1"/>
</dbReference>
<protein>
    <recommendedName>
        <fullName evidence="3 4">Dephospho-CoA kinase</fullName>
        <ecNumber evidence="3 4">2.7.1.24</ecNumber>
    </recommendedName>
    <alternativeName>
        <fullName evidence="3">Dephosphocoenzyme A kinase</fullName>
    </alternativeName>
</protein>
<reference evidence="5 6" key="1">
    <citation type="submission" date="2019-01" db="EMBL/GenBank/DDBJ databases">
        <title>Lactibacter flavus gen. nov., sp. nov., a novel bacterium of the family Propionibacteriaceae isolated from raw milk and dairy products.</title>
        <authorList>
            <person name="Huptas C."/>
            <person name="Wenning M."/>
            <person name="Breitenwieser F."/>
            <person name="Doll E."/>
            <person name="Von Neubeck M."/>
            <person name="Busse H.-J."/>
            <person name="Scherer S."/>
        </authorList>
    </citation>
    <scope>NUCLEOTIDE SEQUENCE [LARGE SCALE GENOMIC DNA]</scope>
    <source>
        <strain evidence="5 6">KCTC 33808</strain>
    </source>
</reference>
<keyword evidence="3 5" id="KW-0808">Transferase</keyword>
<dbReference type="GO" id="GO:0005524">
    <property type="term" value="F:ATP binding"/>
    <property type="evidence" value="ECO:0007669"/>
    <property type="project" value="UniProtKB-UniRule"/>
</dbReference>
<sequence length="196" mass="20699">MTHIALTGGIASGKSAVADLLAAKGAVLVDSDVLAREVVAPGTPGLAAVVQRFGEGILRPDGALDRPALGAIVFADPDARADLEAITHPRIRARAGELRAEAPAGAVVIDVIPLLVEGDLSGRFDVVIVVDVPVEVQVERLRRRDGFTRDEAMWRLAAQASREDRLAVADHVIDNSGDPDALAEQVDRLWDALRLG</sequence>
<dbReference type="InterPro" id="IPR001977">
    <property type="entry name" value="Depp_CoAkinase"/>
</dbReference>
<dbReference type="EC" id="2.7.1.24" evidence="3 4"/>
<dbReference type="GO" id="GO:0015937">
    <property type="term" value="P:coenzyme A biosynthetic process"/>
    <property type="evidence" value="ECO:0007669"/>
    <property type="project" value="UniProtKB-UniRule"/>
</dbReference>
<evidence type="ECO:0000256" key="1">
    <source>
        <dbReference type="ARBA" id="ARBA00022741"/>
    </source>
</evidence>
<accession>A0A4Q9KGM5</accession>
<dbReference type="AlphaFoldDB" id="A0A4Q9KGM5"/>
<dbReference type="Gene3D" id="3.40.50.300">
    <property type="entry name" value="P-loop containing nucleotide triphosphate hydrolases"/>
    <property type="match status" value="1"/>
</dbReference>
<dbReference type="UniPathway" id="UPA00241">
    <property type="reaction ID" value="UER00356"/>
</dbReference>
<keyword evidence="3 5" id="KW-0418">Kinase</keyword>
<dbReference type="PANTHER" id="PTHR10695:SF46">
    <property type="entry name" value="BIFUNCTIONAL COENZYME A SYNTHASE-RELATED"/>
    <property type="match status" value="1"/>
</dbReference>
<proteinExistence type="inferred from homology"/>
<organism evidence="5 6">
    <name type="scientific">Propioniciclava sinopodophylli</name>
    <dbReference type="NCBI Taxonomy" id="1837344"/>
    <lineage>
        <taxon>Bacteria</taxon>
        <taxon>Bacillati</taxon>
        <taxon>Actinomycetota</taxon>
        <taxon>Actinomycetes</taxon>
        <taxon>Propionibacteriales</taxon>
        <taxon>Propionibacteriaceae</taxon>
        <taxon>Propioniciclava</taxon>
    </lineage>
</organism>
<dbReference type="OrthoDB" id="9812943at2"/>
<dbReference type="Proteomes" id="UP000292373">
    <property type="component" value="Unassembled WGS sequence"/>
</dbReference>
<evidence type="ECO:0000256" key="3">
    <source>
        <dbReference type="HAMAP-Rule" id="MF_00376"/>
    </source>
</evidence>
<dbReference type="NCBIfam" id="NF002879">
    <property type="entry name" value="PRK03333.1"/>
    <property type="match status" value="1"/>
</dbReference>
<name>A0A4Q9KGM5_9ACTN</name>
<keyword evidence="6" id="KW-1185">Reference proteome</keyword>
<gene>
    <name evidence="3" type="primary">coaE</name>
    <name evidence="5" type="ORF">ET989_02810</name>
</gene>
<comment type="function">
    <text evidence="3">Catalyzes the phosphorylation of the 3'-hydroxyl group of dephosphocoenzyme A to form coenzyme A.</text>
</comment>
<dbReference type="GO" id="GO:0005737">
    <property type="term" value="C:cytoplasm"/>
    <property type="evidence" value="ECO:0007669"/>
    <property type="project" value="UniProtKB-SubCell"/>
</dbReference>
<dbReference type="GO" id="GO:0004140">
    <property type="term" value="F:dephospho-CoA kinase activity"/>
    <property type="evidence" value="ECO:0007669"/>
    <property type="project" value="UniProtKB-UniRule"/>
</dbReference>
<comment type="pathway">
    <text evidence="3">Cofactor biosynthesis; coenzyme A biosynthesis; CoA from (R)-pantothenate: step 5/5.</text>
</comment>
<dbReference type="PANTHER" id="PTHR10695">
    <property type="entry name" value="DEPHOSPHO-COA KINASE-RELATED"/>
    <property type="match status" value="1"/>
</dbReference>
<dbReference type="RefSeq" id="WP_131167047.1">
    <property type="nucleotide sequence ID" value="NZ_SDMQ01000002.1"/>
</dbReference>
<dbReference type="InterPro" id="IPR027417">
    <property type="entry name" value="P-loop_NTPase"/>
</dbReference>
<dbReference type="CDD" id="cd02022">
    <property type="entry name" value="DPCK"/>
    <property type="match status" value="1"/>
</dbReference>
<comment type="similarity">
    <text evidence="3">Belongs to the CoaE family.</text>
</comment>
<keyword evidence="3" id="KW-0963">Cytoplasm</keyword>
<evidence type="ECO:0000256" key="2">
    <source>
        <dbReference type="ARBA" id="ARBA00022840"/>
    </source>
</evidence>